<accession>A0ABS2ERS8</accession>
<sequence>MAGDLREIDMTKATNMDGKKIRLVGDDGKGYWMEKEDLASVVGGLIGTATTKKNGLISSTLYSELKLSFSSGSGDSGGSSKMYKAFSFSNNTVFFALITSATIDKTPAVYSIVGRAFNNNAELKITNINGVSEGEKTRYFYKKNTDGNFDFYIYLIRSDKYVIFSQICYGRGYVGTSGEEVSINTDDKIEIQTT</sequence>
<gene>
    <name evidence="1" type="ORF">H6A31_01460</name>
</gene>
<organism evidence="1 2">
    <name type="scientific">Bacteroides mediterraneensis</name>
    <dbReference type="NCBI Taxonomy" id="1841856"/>
    <lineage>
        <taxon>Bacteria</taxon>
        <taxon>Pseudomonadati</taxon>
        <taxon>Bacteroidota</taxon>
        <taxon>Bacteroidia</taxon>
        <taxon>Bacteroidales</taxon>
        <taxon>Bacteroidaceae</taxon>
        <taxon>Bacteroides</taxon>
    </lineage>
</organism>
<keyword evidence="2" id="KW-1185">Reference proteome</keyword>
<evidence type="ECO:0000313" key="2">
    <source>
        <dbReference type="Proteomes" id="UP000703295"/>
    </source>
</evidence>
<evidence type="ECO:0000313" key="1">
    <source>
        <dbReference type="EMBL" id="MBM6757372.1"/>
    </source>
</evidence>
<dbReference type="RefSeq" id="WP_204474021.1">
    <property type="nucleotide sequence ID" value="NZ_JACJJW010000002.1"/>
</dbReference>
<dbReference type="EMBL" id="JACJJW010000002">
    <property type="protein sequence ID" value="MBM6757372.1"/>
    <property type="molecule type" value="Genomic_DNA"/>
</dbReference>
<reference evidence="1 2" key="1">
    <citation type="journal article" date="2021" name="Sci. Rep.">
        <title>The distribution of antibiotic resistance genes in chicken gut microbiota commensals.</title>
        <authorList>
            <person name="Juricova H."/>
            <person name="Matiasovicova J."/>
            <person name="Kubasova T."/>
            <person name="Cejkova D."/>
            <person name="Rychlik I."/>
        </authorList>
    </citation>
    <scope>NUCLEOTIDE SEQUENCE [LARGE SCALE GENOMIC DNA]</scope>
    <source>
        <strain evidence="1 2">An801</strain>
    </source>
</reference>
<name>A0ABS2ERS8_9BACE</name>
<dbReference type="Proteomes" id="UP000703295">
    <property type="component" value="Unassembled WGS sequence"/>
</dbReference>
<comment type="caution">
    <text evidence="1">The sequence shown here is derived from an EMBL/GenBank/DDBJ whole genome shotgun (WGS) entry which is preliminary data.</text>
</comment>
<protein>
    <submittedName>
        <fullName evidence="1">Uncharacterized protein</fullName>
    </submittedName>
</protein>
<proteinExistence type="predicted"/>